<gene>
    <name evidence="2" type="ORF">pEpSNUABM01_063</name>
</gene>
<evidence type="ECO:0000256" key="1">
    <source>
        <dbReference type="SAM" id="Phobius"/>
    </source>
</evidence>
<evidence type="ECO:0000313" key="2">
    <source>
        <dbReference type="EMBL" id="QEQ94889.1"/>
    </source>
</evidence>
<feature type="transmembrane region" description="Helical" evidence="1">
    <location>
        <begin position="31"/>
        <end position="52"/>
    </location>
</feature>
<proteinExistence type="predicted"/>
<reference evidence="2 3" key="1">
    <citation type="submission" date="2019-07" db="EMBL/GenBank/DDBJ databases">
        <title>Complete genome sequence of bacteriophages infecting Erwinia pyrifoliae.</title>
        <authorList>
            <person name="Kim S.G."/>
            <person name="Park S.C."/>
        </authorList>
    </citation>
    <scope>NUCLEOTIDE SEQUENCE [LARGE SCALE GENOMIC DNA]</scope>
</reference>
<keyword evidence="1" id="KW-0812">Transmembrane</keyword>
<keyword evidence="1" id="KW-1133">Transmembrane helix</keyword>
<evidence type="ECO:0000313" key="3">
    <source>
        <dbReference type="Proteomes" id="UP000326545"/>
    </source>
</evidence>
<keyword evidence="3" id="KW-1185">Reference proteome</keyword>
<dbReference type="EMBL" id="MN184887">
    <property type="protein sequence ID" value="QEQ94889.1"/>
    <property type="molecule type" value="Genomic_DNA"/>
</dbReference>
<organism evidence="2 3">
    <name type="scientific">Erwinia phage pEp_SNUABM_01</name>
    <dbReference type="NCBI Taxonomy" id="2601643"/>
    <lineage>
        <taxon>Viruses</taxon>
        <taxon>Duplodnaviria</taxon>
        <taxon>Heunggongvirae</taxon>
        <taxon>Uroviricota</taxon>
        <taxon>Caudoviricetes</taxon>
        <taxon>Vequintavirinae</taxon>
        <taxon>Henunavirus</taxon>
        <taxon>Henunavirus SNUABM01</taxon>
    </lineage>
</organism>
<name>A0A5J6DAI6_9CAUD</name>
<accession>A0A5J6DAI6</accession>
<dbReference type="Proteomes" id="UP000326545">
    <property type="component" value="Segment"/>
</dbReference>
<keyword evidence="1" id="KW-0472">Membrane</keyword>
<sequence length="66" mass="7428">MKFFGWLALAFIVLKLCGVITWSWWLVLLPLYWVVALILIAVAGVFGFAFIADGVDKVKSYFGKSK</sequence>
<feature type="transmembrane region" description="Helical" evidence="1">
    <location>
        <begin position="7"/>
        <end position="25"/>
    </location>
</feature>
<protein>
    <submittedName>
        <fullName evidence="2">Uncharacterized protein</fullName>
    </submittedName>
</protein>